<dbReference type="InterPro" id="IPR003140">
    <property type="entry name" value="PLipase/COase/thioEstase"/>
</dbReference>
<reference evidence="3 4" key="1">
    <citation type="submission" date="2016-07" db="EMBL/GenBank/DDBJ databases">
        <title>Pervasive Adenine N6-methylation of Active Genes in Fungi.</title>
        <authorList>
            <consortium name="DOE Joint Genome Institute"/>
            <person name="Mondo S.J."/>
            <person name="Dannebaum R.O."/>
            <person name="Kuo R.C."/>
            <person name="Labutti K."/>
            <person name="Haridas S."/>
            <person name="Kuo A."/>
            <person name="Salamov A."/>
            <person name="Ahrendt S.R."/>
            <person name="Lipzen A."/>
            <person name="Sullivan W."/>
            <person name="Andreopoulos W.B."/>
            <person name="Clum A."/>
            <person name="Lindquist E."/>
            <person name="Daum C."/>
            <person name="Ramamoorthy G.K."/>
            <person name="Gryganskyi A."/>
            <person name="Culley D."/>
            <person name="Magnuson J.K."/>
            <person name="James T.Y."/>
            <person name="O'Malley M.A."/>
            <person name="Stajich J.E."/>
            <person name="Spatafora J.W."/>
            <person name="Visel A."/>
            <person name="Grigoriev I.V."/>
        </authorList>
    </citation>
    <scope>NUCLEOTIDE SEQUENCE [LARGE SCALE GENOMIC DNA]</scope>
    <source>
        <strain evidence="3 4">68-887.2</strain>
    </source>
</reference>
<feature type="domain" description="Phospholipase/carboxylesterase/thioesterase" evidence="2">
    <location>
        <begin position="42"/>
        <end position="154"/>
    </location>
</feature>
<accession>A0A1Y2BM04</accession>
<evidence type="ECO:0000313" key="4">
    <source>
        <dbReference type="Proteomes" id="UP000193986"/>
    </source>
</evidence>
<dbReference type="FunCoup" id="A0A1Y2BM04">
    <property type="interactions" value="275"/>
</dbReference>
<proteinExistence type="predicted"/>
<dbReference type="Pfam" id="PF02230">
    <property type="entry name" value="Abhydrolase_2"/>
    <property type="match status" value="1"/>
</dbReference>
<dbReference type="Proteomes" id="UP000193986">
    <property type="component" value="Unassembled WGS sequence"/>
</dbReference>
<dbReference type="Gene3D" id="3.40.50.1820">
    <property type="entry name" value="alpha/beta hydrolase"/>
    <property type="match status" value="1"/>
</dbReference>
<feature type="compositionally biased region" description="Low complexity" evidence="1">
    <location>
        <begin position="11"/>
        <end position="25"/>
    </location>
</feature>
<dbReference type="EMBL" id="MCFC01000001">
    <property type="protein sequence ID" value="ORY35700.1"/>
    <property type="molecule type" value="Genomic_DNA"/>
</dbReference>
<evidence type="ECO:0000256" key="1">
    <source>
        <dbReference type="SAM" id="MobiDB-lite"/>
    </source>
</evidence>
<dbReference type="InParanoid" id="A0A1Y2BM04"/>
<organism evidence="3 4">
    <name type="scientific">Naematelia encephala</name>
    <dbReference type="NCBI Taxonomy" id="71784"/>
    <lineage>
        <taxon>Eukaryota</taxon>
        <taxon>Fungi</taxon>
        <taxon>Dikarya</taxon>
        <taxon>Basidiomycota</taxon>
        <taxon>Agaricomycotina</taxon>
        <taxon>Tremellomycetes</taxon>
        <taxon>Tremellales</taxon>
        <taxon>Naemateliaceae</taxon>
        <taxon>Naematelia</taxon>
    </lineage>
</organism>
<sequence length="272" mass="29790">MTELNLRPVASSSSSTSSSSKPIPTSSLLKPWDFTYSPSQTGKDLNLLIMFHGLGDTKLPFSNLGRQLNLPHTAVLSLQAPNPIPLLENPSYSWYNTFTPLFEPLASPDPTTALPSLRHLLEALTSSQVGWELPQIHLFGWGQGGTMSLELAYNIGREPLDTCTTGAPAKRFGSVISICAPLLSHPTSDLKLETPVLYFTRQSPQSAVGKKNQGVIKRAFKQVDVVVGKDGKGEEMPRGRGEWEGIMRFWAQVLKKDDDGWKGGGQVFEVVR</sequence>
<dbReference type="SUPFAM" id="SSF53474">
    <property type="entry name" value="alpha/beta-Hydrolases"/>
    <property type="match status" value="1"/>
</dbReference>
<keyword evidence="4" id="KW-1185">Reference proteome</keyword>
<comment type="caution">
    <text evidence="3">The sequence shown here is derived from an EMBL/GenBank/DDBJ whole genome shotgun (WGS) entry which is preliminary data.</text>
</comment>
<dbReference type="STRING" id="71784.A0A1Y2BM04"/>
<name>A0A1Y2BM04_9TREE</name>
<protein>
    <recommendedName>
        <fullName evidence="2">Phospholipase/carboxylesterase/thioesterase domain-containing protein</fullName>
    </recommendedName>
</protein>
<feature type="region of interest" description="Disordered" evidence="1">
    <location>
        <begin position="1"/>
        <end position="25"/>
    </location>
</feature>
<dbReference type="OrthoDB" id="437457at2759"/>
<gene>
    <name evidence="3" type="ORF">BCR39DRAFT_511584</name>
</gene>
<dbReference type="InterPro" id="IPR029058">
    <property type="entry name" value="AB_hydrolase_fold"/>
</dbReference>
<dbReference type="AlphaFoldDB" id="A0A1Y2BM04"/>
<dbReference type="GO" id="GO:0016787">
    <property type="term" value="F:hydrolase activity"/>
    <property type="evidence" value="ECO:0007669"/>
    <property type="project" value="InterPro"/>
</dbReference>
<evidence type="ECO:0000313" key="3">
    <source>
        <dbReference type="EMBL" id="ORY35700.1"/>
    </source>
</evidence>
<evidence type="ECO:0000259" key="2">
    <source>
        <dbReference type="Pfam" id="PF02230"/>
    </source>
</evidence>